<sequence>MEPVSATGPVLGQMRLASSVSDPVLMVSQQCSPICHGLQLHPGLQLNPGFLACAGLQLHWLFPGLQLHRKEPGNQGRLECQDEVGRVWSQGRAGDQDGAGNQGGASGAEDQGGDIGAGIRVKLETRAQLKSRALLKISSTLVPCSLLIPCSALVFSTSGFALAPCSTLVSSSTGCILVRDEVPGRWEDGQRTKGVQQARMLHRLLPGLQLHRREAGIQGRTELQDEVGRVGSQGRAGDQDGAGNHGRASGAEDQGEASEAGDQGGDIGDAIRMKLETRAQLEIRVDQLHPDSLLSPGTLVSSSTGCILISPGLQLHRDSSSTLVPCSILISSSALAPHSAYFILAFCSTLFPWLFPWPSTPSLSQPTSWSFVLEYLTVGLSSVKREKGSYLQDTLQSIFSASSEEELDQMVVVVLLADFDVSWIQQTLGKITDEFHKRLSKGQLLVIHANENNYPPLTGLKRNFNDAPDRVSFRSKQNVDYSYLLHFSSNLSLYYVMLEDDVSCSKNFFTSMHEHIRSVSNSKWVTLEFSKLGYIGKLYQSRDLPILARFLYNFYQEMPCDFLLSHFHRLLMQDKVIRFRPSLFQHMGTYSSFQGTFNRLKDEDFVEEIADNPPADISTNIEVYDTNTVDKAYSQGLEYFWGVSPVGPENYILVVFHEPILISRVQIQTGLEGKDELVYADVELGKTLVKKQSEVECSGFDKLGSLQQGQFNEPAVQKLVPSTVACLRMQVTATHPNWVIVRKIQTSAEIGSAGWPLSTGPRKIWMRRRRYGLGWVMYPYDLVFPGATSVYHVAL</sequence>
<dbReference type="InterPro" id="IPR006759">
    <property type="entry name" value="Glyco_transf_54"/>
</dbReference>
<feature type="domain" description="MGAT4 conserved region" evidence="5">
    <location>
        <begin position="376"/>
        <end position="605"/>
    </location>
</feature>
<accession>A0ABR3LDM6</accession>
<dbReference type="PANTHER" id="PTHR12062:SF11">
    <property type="entry name" value="ALPHA-1,3-MANNOSYL-GLYCOPROTEIN 4-BETA-N-ACETYLGLUCOSAMINYLTRANSFERASE-LIKE PROTEIN MGAT4E"/>
    <property type="match status" value="1"/>
</dbReference>
<evidence type="ECO:0000256" key="3">
    <source>
        <dbReference type="ARBA" id="ARBA00022679"/>
    </source>
</evidence>
<organism evidence="7 8">
    <name type="scientific">Cirrhinus molitorella</name>
    <name type="common">mud carp</name>
    <dbReference type="NCBI Taxonomy" id="172907"/>
    <lineage>
        <taxon>Eukaryota</taxon>
        <taxon>Metazoa</taxon>
        <taxon>Chordata</taxon>
        <taxon>Craniata</taxon>
        <taxon>Vertebrata</taxon>
        <taxon>Euteleostomi</taxon>
        <taxon>Actinopterygii</taxon>
        <taxon>Neopterygii</taxon>
        <taxon>Teleostei</taxon>
        <taxon>Ostariophysi</taxon>
        <taxon>Cypriniformes</taxon>
        <taxon>Cyprinidae</taxon>
        <taxon>Labeoninae</taxon>
        <taxon>Labeonini</taxon>
        <taxon>Cirrhinus</taxon>
    </lineage>
</organism>
<evidence type="ECO:0000256" key="2">
    <source>
        <dbReference type="ARBA" id="ARBA00022676"/>
    </source>
</evidence>
<dbReference type="Pfam" id="PF23524">
    <property type="entry name" value="MGAT4A_C"/>
    <property type="match status" value="1"/>
</dbReference>
<comment type="pathway">
    <text evidence="1">Protein modification; protein glycosylation.</text>
</comment>
<reference evidence="7 8" key="1">
    <citation type="submission" date="2023-09" db="EMBL/GenBank/DDBJ databases">
        <authorList>
            <person name="Wang M."/>
        </authorList>
    </citation>
    <scope>NUCLEOTIDE SEQUENCE [LARGE SCALE GENOMIC DNA]</scope>
    <source>
        <strain evidence="7">GT-2023</strain>
        <tissue evidence="7">Liver</tissue>
    </source>
</reference>
<evidence type="ECO:0008006" key="9">
    <source>
        <dbReference type="Google" id="ProtNLM"/>
    </source>
</evidence>
<evidence type="ECO:0000259" key="5">
    <source>
        <dbReference type="Pfam" id="PF04666"/>
    </source>
</evidence>
<proteinExistence type="predicted"/>
<dbReference type="PANTHER" id="PTHR12062">
    <property type="entry name" value="N-ACETYLGLUCOSAMINYLTRANSFERASE VI"/>
    <property type="match status" value="1"/>
</dbReference>
<feature type="region of interest" description="Disordered" evidence="4">
    <location>
        <begin position="91"/>
        <end position="113"/>
    </location>
</feature>
<dbReference type="Pfam" id="PF04666">
    <property type="entry name" value="MGAT4_cons"/>
    <property type="match status" value="1"/>
</dbReference>
<keyword evidence="3" id="KW-0808">Transferase</keyword>
<dbReference type="EMBL" id="JAYMGO010000023">
    <property type="protein sequence ID" value="KAL1249618.1"/>
    <property type="molecule type" value="Genomic_DNA"/>
</dbReference>
<protein>
    <recommendedName>
        <fullName evidence="9">Alpha-1,3-mannosyl-glycoprotein 4-beta-N-acetylglucosaminyltransferase C</fullName>
    </recommendedName>
</protein>
<feature type="domain" description="MGAT4 A/B/C C-terminal" evidence="6">
    <location>
        <begin position="615"/>
        <end position="742"/>
    </location>
</feature>
<comment type="caution">
    <text evidence="7">The sequence shown here is derived from an EMBL/GenBank/DDBJ whole genome shotgun (WGS) entry which is preliminary data.</text>
</comment>
<dbReference type="Proteomes" id="UP001558613">
    <property type="component" value="Unassembled WGS sequence"/>
</dbReference>
<evidence type="ECO:0000259" key="6">
    <source>
        <dbReference type="Pfam" id="PF23524"/>
    </source>
</evidence>
<keyword evidence="2" id="KW-0328">Glycosyltransferase</keyword>
<dbReference type="InterPro" id="IPR056576">
    <property type="entry name" value="MGAT4_A/B/C_C"/>
</dbReference>
<feature type="region of interest" description="Disordered" evidence="4">
    <location>
        <begin position="221"/>
        <end position="267"/>
    </location>
</feature>
<evidence type="ECO:0000313" key="8">
    <source>
        <dbReference type="Proteomes" id="UP001558613"/>
    </source>
</evidence>
<name>A0ABR3LDM6_9TELE</name>
<evidence type="ECO:0000313" key="7">
    <source>
        <dbReference type="EMBL" id="KAL1249618.1"/>
    </source>
</evidence>
<evidence type="ECO:0000256" key="4">
    <source>
        <dbReference type="SAM" id="MobiDB-lite"/>
    </source>
</evidence>
<dbReference type="InterPro" id="IPR057279">
    <property type="entry name" value="MGAT4"/>
</dbReference>
<gene>
    <name evidence="7" type="ORF">QQF64_020623</name>
</gene>
<evidence type="ECO:0000256" key="1">
    <source>
        <dbReference type="ARBA" id="ARBA00004922"/>
    </source>
</evidence>
<keyword evidence="8" id="KW-1185">Reference proteome</keyword>